<dbReference type="SUPFAM" id="SSF88874">
    <property type="entry name" value="Receptor-binding domain of short tail fibre protein gp12"/>
    <property type="match status" value="1"/>
</dbReference>
<protein>
    <submittedName>
        <fullName evidence="2">Tail protein</fullName>
    </submittedName>
</protein>
<evidence type="ECO:0000313" key="3">
    <source>
        <dbReference type="Proteomes" id="UP000226177"/>
    </source>
</evidence>
<dbReference type="Gene3D" id="3.90.1340.10">
    <property type="entry name" value="Phage tail collar domain"/>
    <property type="match status" value="1"/>
</dbReference>
<sequence>MATIITYNPTRTLAIEQKTVVDGSVNGSGDLILEYRDGTTFNGGKVQAPKGPTGTSRPVPAAQIMLYAGATPPDGWMFCDGAAVSRTNFPDLYNILGTMYGAGDGSTTFNLPNLKGRVPVGVDVAQTEFEVLGRLGGSKTHTLSVAELPSHTHGVGGHAGKDDENFSGSGTNKFSASDASVISYDLYTTSAGTTGAHNNIQPYITMPYIIALGIPGVSGGGSKRPRYNTTKQRGTTAQRDAAFGVPATDAARVLLANQKRVWFNTETGWDESYYAVTGTSGLTAPGLVAGATPGWYPLGEGPFIILESTGATWVDWNTSIGGLAVKQRKGGASWFTTNNSMVQILKHGRYDIRAWTEMLEGTGAPEFLLRVLASNGSTILNEVGGGGFLKNSVFRVRPHHEFYDLIVLPNSQVSYRLQQGTMAPTGGMTLHSVGSPQGVGGQMLIRYVGPPLVAEH</sequence>
<dbReference type="OrthoDB" id="3474at10239"/>
<dbReference type="RefSeq" id="YP_009603480.1">
    <property type="nucleotide sequence ID" value="NC_041952.1"/>
</dbReference>
<accession>A0A0U4JXW2</accession>
<feature type="domain" description="Phage tail collar" evidence="1">
    <location>
        <begin position="63"/>
        <end position="119"/>
    </location>
</feature>
<dbReference type="GeneID" id="40079361"/>
<dbReference type="Proteomes" id="UP000226177">
    <property type="component" value="Segment"/>
</dbReference>
<dbReference type="InterPro" id="IPR011083">
    <property type="entry name" value="Phage_tail_collar_dom"/>
</dbReference>
<reference evidence="2 3" key="1">
    <citation type="submission" date="2015-11" db="EMBL/GenBank/DDBJ databases">
        <authorList>
            <person name="Schneider V.M."/>
            <person name="Bradley K.W."/>
            <person name="Asai D.J."/>
            <person name="Bowman C.A."/>
            <person name="Russell D.A."/>
            <person name="Pope W.H."/>
            <person name="Jacobs-Sera D."/>
            <person name="Hendrix R.W."/>
            <person name="Hatfull G.F."/>
        </authorList>
    </citation>
    <scope>NUCLEOTIDE SEQUENCE [LARGE SCALE GENOMIC DNA]</scope>
</reference>
<dbReference type="EMBL" id="KU160646">
    <property type="protein sequence ID" value="ALY08994.1"/>
    <property type="molecule type" value="Genomic_DNA"/>
</dbReference>
<evidence type="ECO:0000313" key="2">
    <source>
        <dbReference type="EMBL" id="ALY08994.1"/>
    </source>
</evidence>
<dbReference type="InterPro" id="IPR037053">
    <property type="entry name" value="Phage_tail_collar_dom_sf"/>
</dbReference>
<dbReference type="CDD" id="cd22641">
    <property type="entry name" value="C24-like"/>
    <property type="match status" value="1"/>
</dbReference>
<name>A0A0U4JXW2_9CAUD</name>
<keyword evidence="3" id="KW-1185">Reference proteome</keyword>
<gene>
    <name evidence="2" type="primary">19</name>
    <name evidence="2" type="ORF">GORDON_19</name>
</gene>
<dbReference type="KEGG" id="vg:40079361"/>
<evidence type="ECO:0000259" key="1">
    <source>
        <dbReference type="Pfam" id="PF07484"/>
    </source>
</evidence>
<proteinExistence type="predicted"/>
<dbReference type="Pfam" id="PF07484">
    <property type="entry name" value="Collar"/>
    <property type="match status" value="1"/>
</dbReference>
<organism evidence="2 3">
    <name type="scientific">Arthrobacter phage Gordon</name>
    <dbReference type="NCBI Taxonomy" id="1772298"/>
    <lineage>
        <taxon>Viruses</taxon>
        <taxon>Duplodnaviria</taxon>
        <taxon>Heunggongvirae</taxon>
        <taxon>Uroviricota</taxon>
        <taxon>Caudoviricetes</taxon>
        <taxon>Gordonvirus</taxon>
        <taxon>Gordonvirus gordon</taxon>
    </lineage>
</organism>